<evidence type="ECO:0000313" key="1">
    <source>
        <dbReference type="EMBL" id="QYO75797.1"/>
    </source>
</evidence>
<gene>
    <name evidence="1" type="ORF">K1X15_14320</name>
</gene>
<protein>
    <recommendedName>
        <fullName evidence="3">Tetratricopeptide repeat protein</fullName>
    </recommendedName>
</protein>
<dbReference type="EMBL" id="CP080590">
    <property type="protein sequence ID" value="QYO75797.1"/>
    <property type="molecule type" value="Genomic_DNA"/>
</dbReference>
<reference evidence="1 2" key="1">
    <citation type="submission" date="2021-08" db="EMBL/GenBank/DDBJ databases">
        <title>Devosia salina sp. nov., isolated from the South China Sea sediment.</title>
        <authorList>
            <person name="Zhou Z."/>
        </authorList>
    </citation>
    <scope>NUCLEOTIDE SEQUENCE [LARGE SCALE GENOMIC DNA]</scope>
    <source>
        <strain evidence="1 2">SCS-3</strain>
    </source>
</reference>
<dbReference type="Proteomes" id="UP000825799">
    <property type="component" value="Chromosome"/>
</dbReference>
<organism evidence="1 2">
    <name type="scientific">Devosia salina</name>
    <dbReference type="NCBI Taxonomy" id="2860336"/>
    <lineage>
        <taxon>Bacteria</taxon>
        <taxon>Pseudomonadati</taxon>
        <taxon>Pseudomonadota</taxon>
        <taxon>Alphaproteobacteria</taxon>
        <taxon>Hyphomicrobiales</taxon>
        <taxon>Devosiaceae</taxon>
        <taxon>Devosia</taxon>
    </lineage>
</organism>
<name>A0ABX8WEC6_9HYPH</name>
<keyword evidence="2" id="KW-1185">Reference proteome</keyword>
<sequence length="173" mass="18748">MTAMAVPHPKRLDQQQVLDLLALAERHIKADRLAAAAAHYRQVLSEPILDALPAARTEAQANFGALLLHAARIDPGGAEVHQQLEQAIELLGNARTGYQSGEGAGNAAVTSTNLALAYFERHRLAGDDADLMSAHVALDGAEAAATDDPETRDWIRSVRDILLEHVDRRRTPR</sequence>
<evidence type="ECO:0000313" key="2">
    <source>
        <dbReference type="Proteomes" id="UP000825799"/>
    </source>
</evidence>
<dbReference type="RefSeq" id="WP_220304292.1">
    <property type="nucleotide sequence ID" value="NZ_CP080590.1"/>
</dbReference>
<accession>A0ABX8WEC6</accession>
<evidence type="ECO:0008006" key="3">
    <source>
        <dbReference type="Google" id="ProtNLM"/>
    </source>
</evidence>
<proteinExistence type="predicted"/>